<keyword evidence="2" id="KW-1185">Reference proteome</keyword>
<reference evidence="1 2" key="1">
    <citation type="submission" date="2022-12" db="EMBL/GenBank/DDBJ databases">
        <title>Genomic features and morphological characterization of a novel Knufia sp. strain isolated from spacecraft assembly facility.</title>
        <authorList>
            <person name="Teixeira M."/>
            <person name="Chander A.M."/>
            <person name="Stajich J.E."/>
            <person name="Venkateswaran K."/>
        </authorList>
    </citation>
    <scope>NUCLEOTIDE SEQUENCE [LARGE SCALE GENOMIC DNA]</scope>
    <source>
        <strain evidence="1 2">FJI-L2-BK-P2</strain>
    </source>
</reference>
<gene>
    <name evidence="1" type="ORF">OHC33_009164</name>
</gene>
<comment type="caution">
    <text evidence="1">The sequence shown here is derived from an EMBL/GenBank/DDBJ whole genome shotgun (WGS) entry which is preliminary data.</text>
</comment>
<dbReference type="Proteomes" id="UP001316803">
    <property type="component" value="Unassembled WGS sequence"/>
</dbReference>
<name>A0AAN8I4D4_9EURO</name>
<organism evidence="1 2">
    <name type="scientific">Knufia fluminis</name>
    <dbReference type="NCBI Taxonomy" id="191047"/>
    <lineage>
        <taxon>Eukaryota</taxon>
        <taxon>Fungi</taxon>
        <taxon>Dikarya</taxon>
        <taxon>Ascomycota</taxon>
        <taxon>Pezizomycotina</taxon>
        <taxon>Eurotiomycetes</taxon>
        <taxon>Chaetothyriomycetidae</taxon>
        <taxon>Chaetothyriales</taxon>
        <taxon>Trichomeriaceae</taxon>
        <taxon>Knufia</taxon>
    </lineage>
</organism>
<evidence type="ECO:0000313" key="2">
    <source>
        <dbReference type="Proteomes" id="UP001316803"/>
    </source>
</evidence>
<proteinExistence type="predicted"/>
<dbReference type="AlphaFoldDB" id="A0AAN8I4D4"/>
<evidence type="ECO:0008006" key="3">
    <source>
        <dbReference type="Google" id="ProtNLM"/>
    </source>
</evidence>
<protein>
    <recommendedName>
        <fullName evidence="3">F-box domain-containing protein</fullName>
    </recommendedName>
</protein>
<dbReference type="EMBL" id="JAKLMC020000032">
    <property type="protein sequence ID" value="KAK5949775.1"/>
    <property type="molecule type" value="Genomic_DNA"/>
</dbReference>
<accession>A0AAN8I4D4</accession>
<sequence length="251" mass="29063">MSEFIAMPTLMGIPTELRLRIFEFVHQNESGYTIRINANNGQHRLRYWYAFHPLLATSRQIRVEASEKFRIKLAIDRDEGHNIDGADNFKKTLCDFHLRSVSRIVLDSINGFNIKYINKEQFPNLESVTVETVMLSRDGQPMTWTMALWDESLDNFVRCDGNPPSDVATIKNGRYNTEMARAAKLVAQQNSIVDSKDLLSLQERGFVLFCRAYVIVSLETSMHEVKIVYNYDRLEVVEKEDLNGWGEDWTD</sequence>
<evidence type="ECO:0000313" key="1">
    <source>
        <dbReference type="EMBL" id="KAK5949775.1"/>
    </source>
</evidence>